<sequence length="414" mass="42880">MAPLGLVFLVRQTPGGYALGATLAAAYVLGEVAGAAGQSMWLSQHRIRIQLAAGFAIGAVAFAGLALGREAPAPVLITLALLAGAGPAASPGGLRSILTGMVDEEDVPRALSAEAMLTQVIWAVSPALVVLLATQLSAAAPVALGALCAAAAAALIFLLSAPAESEPEHLLSGSESRWRTVVSGWPIYLTSAAAMSLLATAELVLPALLDYRRLPVEWAGPMLTAFAVASAIGAFCYGLRTWPGAVRTQALVLLIATAAAIALVALLPGVGIGVALVVAGIFQSGVMVTRNLALREQLPPDLHAPAYSVMYAVQGVGYSLTATATAAVLSHGAPTSAILGGVVITLVLTAVSWLAERAQKQRRAAAFYFPERNAQPVELFRRADDLPPLDRARDLYERQRADHVRHCPDDGSDR</sequence>
<dbReference type="GO" id="GO:0005886">
    <property type="term" value="C:plasma membrane"/>
    <property type="evidence" value="ECO:0007669"/>
    <property type="project" value="UniProtKB-SubCell"/>
</dbReference>
<feature type="transmembrane region" description="Helical" evidence="6">
    <location>
        <begin position="218"/>
        <end position="239"/>
    </location>
</feature>
<dbReference type="InterPro" id="IPR036259">
    <property type="entry name" value="MFS_trans_sf"/>
</dbReference>
<dbReference type="Pfam" id="PF07690">
    <property type="entry name" value="MFS_1"/>
    <property type="match status" value="1"/>
</dbReference>
<evidence type="ECO:0000256" key="4">
    <source>
        <dbReference type="ARBA" id="ARBA00022989"/>
    </source>
</evidence>
<evidence type="ECO:0000313" key="7">
    <source>
        <dbReference type="EMBL" id="QIS14515.1"/>
    </source>
</evidence>
<accession>A0A6G9YMJ0</accession>
<name>A0A6G9YMJ0_9NOCA</name>
<feature type="transmembrane region" description="Helical" evidence="6">
    <location>
        <begin position="16"/>
        <end position="37"/>
    </location>
</feature>
<dbReference type="Proteomes" id="UP000503540">
    <property type="component" value="Chromosome"/>
</dbReference>
<feature type="transmembrane region" description="Helical" evidence="6">
    <location>
        <begin position="49"/>
        <end position="67"/>
    </location>
</feature>
<keyword evidence="5 6" id="KW-0472">Membrane</keyword>
<comment type="subcellular location">
    <subcellularLocation>
        <location evidence="1">Cell membrane</location>
        <topology evidence="1">Multi-pass membrane protein</topology>
    </subcellularLocation>
</comment>
<dbReference type="SUPFAM" id="SSF103473">
    <property type="entry name" value="MFS general substrate transporter"/>
    <property type="match status" value="1"/>
</dbReference>
<feature type="transmembrane region" description="Helical" evidence="6">
    <location>
        <begin position="180"/>
        <end position="198"/>
    </location>
</feature>
<keyword evidence="2" id="KW-1003">Cell membrane</keyword>
<dbReference type="RefSeq" id="WP_174867455.1">
    <property type="nucleotide sequence ID" value="NZ_CP046172.1"/>
</dbReference>
<feature type="transmembrane region" description="Helical" evidence="6">
    <location>
        <begin position="73"/>
        <end position="94"/>
    </location>
</feature>
<feature type="transmembrane region" description="Helical" evidence="6">
    <location>
        <begin position="251"/>
        <end position="282"/>
    </location>
</feature>
<reference evidence="7 8" key="1">
    <citation type="journal article" date="2019" name="ACS Chem. Biol.">
        <title>Identification and Mobilization of a Cryptic Antibiotic Biosynthesis Gene Locus from a Human-Pathogenic Nocardia Isolate.</title>
        <authorList>
            <person name="Herisse M."/>
            <person name="Ishida K."/>
            <person name="Porter J.L."/>
            <person name="Howden B."/>
            <person name="Hertweck C."/>
            <person name="Stinear T.P."/>
            <person name="Pidot S.J."/>
        </authorList>
    </citation>
    <scope>NUCLEOTIDE SEQUENCE [LARGE SCALE GENOMIC DNA]</scope>
    <source>
        <strain evidence="7 8">AUSMDU00012717</strain>
    </source>
</reference>
<dbReference type="PANTHER" id="PTHR23513:SF11">
    <property type="entry name" value="STAPHYLOFERRIN A TRANSPORTER"/>
    <property type="match status" value="1"/>
</dbReference>
<dbReference type="PANTHER" id="PTHR23513">
    <property type="entry name" value="INTEGRAL MEMBRANE EFFLUX PROTEIN-RELATED"/>
    <property type="match status" value="1"/>
</dbReference>
<organism evidence="7 8">
    <name type="scientific">Nocardia arthritidis</name>
    <dbReference type="NCBI Taxonomy" id="228602"/>
    <lineage>
        <taxon>Bacteria</taxon>
        <taxon>Bacillati</taxon>
        <taxon>Actinomycetota</taxon>
        <taxon>Actinomycetes</taxon>
        <taxon>Mycobacteriales</taxon>
        <taxon>Nocardiaceae</taxon>
        <taxon>Nocardia</taxon>
    </lineage>
</organism>
<feature type="transmembrane region" description="Helical" evidence="6">
    <location>
        <begin position="337"/>
        <end position="355"/>
    </location>
</feature>
<dbReference type="InterPro" id="IPR011701">
    <property type="entry name" value="MFS"/>
</dbReference>
<evidence type="ECO:0000256" key="2">
    <source>
        <dbReference type="ARBA" id="ARBA00022475"/>
    </source>
</evidence>
<evidence type="ECO:0000256" key="6">
    <source>
        <dbReference type="SAM" id="Phobius"/>
    </source>
</evidence>
<keyword evidence="3 6" id="KW-0812">Transmembrane</keyword>
<evidence type="ECO:0000256" key="3">
    <source>
        <dbReference type="ARBA" id="ARBA00022692"/>
    </source>
</evidence>
<evidence type="ECO:0000256" key="1">
    <source>
        <dbReference type="ARBA" id="ARBA00004651"/>
    </source>
</evidence>
<dbReference type="KEGG" id="nah:F5544_33395"/>
<dbReference type="EMBL" id="CP046172">
    <property type="protein sequence ID" value="QIS14515.1"/>
    <property type="molecule type" value="Genomic_DNA"/>
</dbReference>
<dbReference type="AlphaFoldDB" id="A0A6G9YMJ0"/>
<keyword evidence="4 6" id="KW-1133">Transmembrane helix</keyword>
<feature type="transmembrane region" description="Helical" evidence="6">
    <location>
        <begin position="115"/>
        <end position="133"/>
    </location>
</feature>
<dbReference type="GO" id="GO:0022857">
    <property type="term" value="F:transmembrane transporter activity"/>
    <property type="evidence" value="ECO:0007669"/>
    <property type="project" value="InterPro"/>
</dbReference>
<keyword evidence="8" id="KW-1185">Reference proteome</keyword>
<dbReference type="Gene3D" id="1.20.1250.20">
    <property type="entry name" value="MFS general substrate transporter like domains"/>
    <property type="match status" value="1"/>
</dbReference>
<proteinExistence type="predicted"/>
<evidence type="ECO:0008006" key="9">
    <source>
        <dbReference type="Google" id="ProtNLM"/>
    </source>
</evidence>
<evidence type="ECO:0000256" key="5">
    <source>
        <dbReference type="ARBA" id="ARBA00023136"/>
    </source>
</evidence>
<evidence type="ECO:0000313" key="8">
    <source>
        <dbReference type="Proteomes" id="UP000503540"/>
    </source>
</evidence>
<gene>
    <name evidence="7" type="ORF">F5544_33395</name>
</gene>
<feature type="transmembrane region" description="Helical" evidence="6">
    <location>
        <begin position="139"/>
        <end position="159"/>
    </location>
</feature>
<protein>
    <recommendedName>
        <fullName evidence="9">MFS transporter</fullName>
    </recommendedName>
</protein>